<dbReference type="InterPro" id="IPR017969">
    <property type="entry name" value="Heavy-metal-associated_CS"/>
</dbReference>
<dbReference type="EMBL" id="LT629710">
    <property type="protein sequence ID" value="SDO48162.1"/>
    <property type="molecule type" value="Genomic_DNA"/>
</dbReference>
<feature type="domain" description="HMA" evidence="2">
    <location>
        <begin position="6"/>
        <end position="71"/>
    </location>
</feature>
<dbReference type="PROSITE" id="PS01047">
    <property type="entry name" value="HMA_1"/>
    <property type="match status" value="1"/>
</dbReference>
<dbReference type="Pfam" id="PF00403">
    <property type="entry name" value="HMA"/>
    <property type="match status" value="1"/>
</dbReference>
<evidence type="ECO:0000256" key="1">
    <source>
        <dbReference type="ARBA" id="ARBA00022723"/>
    </source>
</evidence>
<dbReference type="OrthoDB" id="9813965at2"/>
<dbReference type="RefSeq" id="WP_090474910.1">
    <property type="nucleotide sequence ID" value="NZ_LT629710.1"/>
</dbReference>
<dbReference type="STRING" id="1090615.SAMN04515671_1078"/>
<name>A0A1H0JXC1_9ACTN</name>
<gene>
    <name evidence="3" type="ORF">SAMN04515671_1078</name>
</gene>
<dbReference type="GO" id="GO:0046872">
    <property type="term" value="F:metal ion binding"/>
    <property type="evidence" value="ECO:0007669"/>
    <property type="project" value="UniProtKB-KW"/>
</dbReference>
<dbReference type="SUPFAM" id="SSF55008">
    <property type="entry name" value="HMA, heavy metal-associated domain"/>
    <property type="match status" value="1"/>
</dbReference>
<evidence type="ECO:0000313" key="4">
    <source>
        <dbReference type="Proteomes" id="UP000198741"/>
    </source>
</evidence>
<proteinExistence type="predicted"/>
<sequence>MSSSNQTTRYQVTGMTCGHCEAAVKGELAQVDGVESAEVAFTDGILVVTGRDDLDERAVLAAVDEAGYQAVRLP</sequence>
<keyword evidence="4" id="KW-1185">Reference proteome</keyword>
<evidence type="ECO:0000259" key="2">
    <source>
        <dbReference type="PROSITE" id="PS50846"/>
    </source>
</evidence>
<dbReference type="Gene3D" id="3.30.70.100">
    <property type="match status" value="1"/>
</dbReference>
<dbReference type="PROSITE" id="PS50846">
    <property type="entry name" value="HMA_2"/>
    <property type="match status" value="1"/>
</dbReference>
<keyword evidence="1" id="KW-0479">Metal-binding</keyword>
<dbReference type="Proteomes" id="UP000198741">
    <property type="component" value="Chromosome I"/>
</dbReference>
<dbReference type="InterPro" id="IPR036163">
    <property type="entry name" value="HMA_dom_sf"/>
</dbReference>
<dbReference type="InterPro" id="IPR006121">
    <property type="entry name" value="HMA_dom"/>
</dbReference>
<protein>
    <submittedName>
        <fullName evidence="3">Copper chaperone CopZ</fullName>
    </submittedName>
</protein>
<organism evidence="3 4">
    <name type="scientific">Nakamurella panacisegetis</name>
    <dbReference type="NCBI Taxonomy" id="1090615"/>
    <lineage>
        <taxon>Bacteria</taxon>
        <taxon>Bacillati</taxon>
        <taxon>Actinomycetota</taxon>
        <taxon>Actinomycetes</taxon>
        <taxon>Nakamurellales</taxon>
        <taxon>Nakamurellaceae</taxon>
        <taxon>Nakamurella</taxon>
    </lineage>
</organism>
<accession>A0A1H0JXC1</accession>
<evidence type="ECO:0000313" key="3">
    <source>
        <dbReference type="EMBL" id="SDO48162.1"/>
    </source>
</evidence>
<dbReference type="AlphaFoldDB" id="A0A1H0JXC1"/>
<reference evidence="3 4" key="1">
    <citation type="submission" date="2016-10" db="EMBL/GenBank/DDBJ databases">
        <authorList>
            <person name="de Groot N.N."/>
        </authorList>
    </citation>
    <scope>NUCLEOTIDE SEQUENCE [LARGE SCALE GENOMIC DNA]</scope>
    <source>
        <strain evidence="4">P4-7,KCTC 19426,CECT 7604</strain>
    </source>
</reference>
<dbReference type="CDD" id="cd00371">
    <property type="entry name" value="HMA"/>
    <property type="match status" value="1"/>
</dbReference>